<dbReference type="AlphaFoldDB" id="A0A558HH43"/>
<proteinExistence type="predicted"/>
<comment type="caution">
    <text evidence="2">The sequence shown here is derived from an EMBL/GenBank/DDBJ whole genome shotgun (WGS) entry which is preliminary data.</text>
</comment>
<keyword evidence="3" id="KW-1185">Reference proteome</keyword>
<protein>
    <submittedName>
        <fullName evidence="2">Uncharacterized protein</fullName>
    </submittedName>
</protein>
<accession>A0A558HH43</accession>
<dbReference type="Proteomes" id="UP000319941">
    <property type="component" value="Unassembled WGS sequence"/>
</dbReference>
<dbReference type="RefSeq" id="WP_024951450.1">
    <property type="nucleotide sequence ID" value="NZ_CAWOWR010000002.1"/>
</dbReference>
<keyword evidence="1" id="KW-0812">Transmembrane</keyword>
<keyword evidence="1" id="KW-1133">Transmembrane helix</keyword>
<dbReference type="EMBL" id="VNFH01000010">
    <property type="protein sequence ID" value="TVU68431.1"/>
    <property type="molecule type" value="Genomic_DNA"/>
</dbReference>
<name>A0A558HH43_9GAMM</name>
<evidence type="ECO:0000313" key="2">
    <source>
        <dbReference type="EMBL" id="TVU68431.1"/>
    </source>
</evidence>
<keyword evidence="1" id="KW-0472">Membrane</keyword>
<evidence type="ECO:0000313" key="3">
    <source>
        <dbReference type="Proteomes" id="UP000319941"/>
    </source>
</evidence>
<organism evidence="2 3">
    <name type="scientific">Cobetia crustatorum</name>
    <dbReference type="NCBI Taxonomy" id="553385"/>
    <lineage>
        <taxon>Bacteria</taxon>
        <taxon>Pseudomonadati</taxon>
        <taxon>Pseudomonadota</taxon>
        <taxon>Gammaproteobacteria</taxon>
        <taxon>Oceanospirillales</taxon>
        <taxon>Halomonadaceae</taxon>
        <taxon>Cobetia</taxon>
    </lineage>
</organism>
<reference evidence="2 3" key="1">
    <citation type="submission" date="2019-07" db="EMBL/GenBank/DDBJ databases">
        <title>Diversity of Bacteria from Kongsfjorden, Arctic.</title>
        <authorList>
            <person name="Yu Y."/>
        </authorList>
    </citation>
    <scope>NUCLEOTIDE SEQUENCE [LARGE SCALE GENOMIC DNA]</scope>
    <source>
        <strain evidence="2 3">SM1923</strain>
    </source>
</reference>
<evidence type="ECO:0000256" key="1">
    <source>
        <dbReference type="SAM" id="Phobius"/>
    </source>
</evidence>
<sequence>MLEWIGNNAKSISAAASIGSFFIWLVYAQLLYHNFRRQRRPRVLINRGKSKGIDSLCIISNMSAESIFIEHIIARLETNCGSLLMDVTEFERNYQEGDEGGNIDGDREWRIADTTRQGPLESGKFLHIGTFSEVIERIARRSGLDLEGHWPCHEQVEFQRLTLRIIGIYGSEDHPVGVERSFLLRNEDNVCVLDPEHWDSRRLSSHWQRHKLKQLLLRISGEDISAQSTFVYPEKSDEHERA</sequence>
<gene>
    <name evidence="2" type="ORF">FQP86_14675</name>
</gene>
<feature type="transmembrane region" description="Helical" evidence="1">
    <location>
        <begin position="12"/>
        <end position="32"/>
    </location>
</feature>
<dbReference type="OrthoDB" id="6181469at2"/>
<dbReference type="STRING" id="553385.GCA_000591415_01220"/>